<keyword evidence="4" id="KW-1185">Reference proteome</keyword>
<dbReference type="Gene3D" id="1.50.10.20">
    <property type="match status" value="1"/>
</dbReference>
<evidence type="ECO:0000313" key="4">
    <source>
        <dbReference type="Proteomes" id="UP000315082"/>
    </source>
</evidence>
<sequence precursor="true">MNRFLSPSTIRSVAFVCVAFWGNVNVQAQVTAEAVQHSIDRGVAFLKKQQSAETGGWQEYTNQSCGLSALCTLALLNCGLDHNDPEVANALNYLRQAEPKRTYSIALQTMVFCQARQARDLAAIRNNVRLLEGLMIRRDDGPYNSGGWPYQTGQGNGDPSNSQFALLALSAAEERGVAVSKEVFEIAEKYWLDRQQRQGGWTYSSTAQGAPASGSMTCAGIASLVITRGRTGKSQARIEKGMIQCCGADVEQRDPIQAGLDWLGKNFLVSANPGVRVHGLYYLYALERVGRLTGHRLIGGHDWYREGAEYLLKRQDGFEGFWRGVGHDDSIPTVGTSFALLFLAKGKRQVVISRLQHGVASDWNWHPDALRQLTHHVERKWQQDLTWQTVQLAGASVEELLKSPVLFISGSGPLVTTPQQRDALKQYVEQGGFIFAQATAASGCQPSREFEQSLRQLVEELFDAPLEKLPVDHPIWNAEYRLKPTKMPDNFWLYGVQACCRTSIVYSPVSLACLWELSDPTGRRELPERWKPAIETAAQLGQNVIAYATGRRLRDKLDGQTVLVPQTDLEMSPRNTMIVPQLEIGAGGDEAPRALPNLMEWMRRQVATEIASPAEMAGFNAKTLQDYSIVFMHGRYRFTLTEAQRNVLRDFLTSGGTVFAGSICGNDEFSQSFRREMQLVLPGVPLAPLPADHEAFTSRFRGYNLSSVTLRKPVEGESGIVVSQKVGAPLIEVMRQDDRDCVFFSPFDLSCALENQGGIQCAGYDTVDAAKIGINLILYAMLQ</sequence>
<dbReference type="SUPFAM" id="SSF48239">
    <property type="entry name" value="Terpenoid cyclases/Protein prenyltransferases"/>
    <property type="match status" value="1"/>
</dbReference>
<name>A0A518K0D6_9BACT</name>
<accession>A0A518K0D6</accession>
<keyword evidence="1" id="KW-0732">Signal</keyword>
<reference evidence="3 4" key="1">
    <citation type="submission" date="2019-02" db="EMBL/GenBank/DDBJ databases">
        <title>Deep-cultivation of Planctomycetes and their phenomic and genomic characterization uncovers novel biology.</title>
        <authorList>
            <person name="Wiegand S."/>
            <person name="Jogler M."/>
            <person name="Boedeker C."/>
            <person name="Pinto D."/>
            <person name="Vollmers J."/>
            <person name="Rivas-Marin E."/>
            <person name="Kohn T."/>
            <person name="Peeters S.H."/>
            <person name="Heuer A."/>
            <person name="Rast P."/>
            <person name="Oberbeckmann S."/>
            <person name="Bunk B."/>
            <person name="Jeske O."/>
            <person name="Meyerdierks A."/>
            <person name="Storesund J.E."/>
            <person name="Kallscheuer N."/>
            <person name="Luecker S."/>
            <person name="Lage O.M."/>
            <person name="Pohl T."/>
            <person name="Merkel B.J."/>
            <person name="Hornburger P."/>
            <person name="Mueller R.-W."/>
            <person name="Bruemmer F."/>
            <person name="Labrenz M."/>
            <person name="Spormann A.M."/>
            <person name="Op den Camp H."/>
            <person name="Overmann J."/>
            <person name="Amann R."/>
            <person name="Jetten M.S.M."/>
            <person name="Mascher T."/>
            <person name="Medema M.H."/>
            <person name="Devos D.P."/>
            <person name="Kaster A.-K."/>
            <person name="Ovreas L."/>
            <person name="Rohde M."/>
            <person name="Galperin M.Y."/>
            <person name="Jogler C."/>
        </authorList>
    </citation>
    <scope>NUCLEOTIDE SEQUENCE [LARGE SCALE GENOMIC DNA]</scope>
    <source>
        <strain evidence="3 4">Poly24</strain>
    </source>
</reference>
<dbReference type="Proteomes" id="UP000315082">
    <property type="component" value="Chromosome"/>
</dbReference>
<feature type="signal peptide" evidence="1">
    <location>
        <begin position="1"/>
        <end position="28"/>
    </location>
</feature>
<evidence type="ECO:0000259" key="2">
    <source>
        <dbReference type="Pfam" id="PF13709"/>
    </source>
</evidence>
<dbReference type="KEGG" id="rcf:Poly24_49710"/>
<evidence type="ECO:0000313" key="3">
    <source>
        <dbReference type="EMBL" id="QDV71237.1"/>
    </source>
</evidence>
<gene>
    <name evidence="3" type="ORF">Poly24_49710</name>
</gene>
<dbReference type="Gene3D" id="3.40.50.12140">
    <property type="entry name" value="Domain of unknown function DUF4159"/>
    <property type="match status" value="2"/>
</dbReference>
<feature type="domain" description="DUF4159" evidence="2">
    <location>
        <begin position="589"/>
        <end position="781"/>
    </location>
</feature>
<dbReference type="InterPro" id="IPR008930">
    <property type="entry name" value="Terpenoid_cyclase/PrenylTrfase"/>
</dbReference>
<proteinExistence type="predicted"/>
<dbReference type="InterPro" id="IPR025297">
    <property type="entry name" value="DUF4159"/>
</dbReference>
<dbReference type="OrthoDB" id="220961at2"/>
<dbReference type="AlphaFoldDB" id="A0A518K0D6"/>
<evidence type="ECO:0000256" key="1">
    <source>
        <dbReference type="SAM" id="SignalP"/>
    </source>
</evidence>
<feature type="domain" description="DUF4159" evidence="2">
    <location>
        <begin position="352"/>
        <end position="548"/>
    </location>
</feature>
<protein>
    <recommendedName>
        <fullName evidence="2">DUF4159 domain-containing protein</fullName>
    </recommendedName>
</protein>
<organism evidence="3 4">
    <name type="scientific">Rosistilla carotiformis</name>
    <dbReference type="NCBI Taxonomy" id="2528017"/>
    <lineage>
        <taxon>Bacteria</taxon>
        <taxon>Pseudomonadati</taxon>
        <taxon>Planctomycetota</taxon>
        <taxon>Planctomycetia</taxon>
        <taxon>Pirellulales</taxon>
        <taxon>Pirellulaceae</taxon>
        <taxon>Rosistilla</taxon>
    </lineage>
</organism>
<dbReference type="EMBL" id="CP036348">
    <property type="protein sequence ID" value="QDV71237.1"/>
    <property type="molecule type" value="Genomic_DNA"/>
</dbReference>
<dbReference type="Pfam" id="PF13709">
    <property type="entry name" value="DUF4159"/>
    <property type="match status" value="2"/>
</dbReference>
<feature type="chain" id="PRO_5021790953" description="DUF4159 domain-containing protein" evidence="1">
    <location>
        <begin position="29"/>
        <end position="783"/>
    </location>
</feature>